<dbReference type="EMBL" id="BSPP01000004">
    <property type="protein sequence ID" value="GLS86014.1"/>
    <property type="molecule type" value="Genomic_DNA"/>
</dbReference>
<dbReference type="AlphaFoldDB" id="A0AA37WZS5"/>
<evidence type="ECO:0000313" key="1">
    <source>
        <dbReference type="EMBL" id="GLS86014.1"/>
    </source>
</evidence>
<accession>A0AA37WZS5</accession>
<comment type="caution">
    <text evidence="1">The sequence shown here is derived from an EMBL/GenBank/DDBJ whole genome shotgun (WGS) entry which is preliminary data.</text>
</comment>
<protein>
    <submittedName>
        <fullName evidence="1">Uncharacterized protein</fullName>
    </submittedName>
</protein>
<dbReference type="Proteomes" id="UP001157355">
    <property type="component" value="Unassembled WGS sequence"/>
</dbReference>
<evidence type="ECO:0000313" key="2">
    <source>
        <dbReference type="Proteomes" id="UP001157355"/>
    </source>
</evidence>
<organism evidence="1 2">
    <name type="scientific">Cypionkella aquatica</name>
    <dbReference type="NCBI Taxonomy" id="1756042"/>
    <lineage>
        <taxon>Bacteria</taxon>
        <taxon>Pseudomonadati</taxon>
        <taxon>Pseudomonadota</taxon>
        <taxon>Alphaproteobacteria</taxon>
        <taxon>Rhodobacterales</taxon>
        <taxon>Paracoccaceae</taxon>
        <taxon>Cypionkella</taxon>
    </lineage>
</organism>
<keyword evidence="2" id="KW-1185">Reference proteome</keyword>
<sequence length="64" mass="7188">MSGEEKNYLNIKKYRPENRNASDLLKITSFINKINDYQLPCPTPFSAKKNRIISADASGPVESA</sequence>
<reference evidence="1 2" key="1">
    <citation type="journal article" date="2014" name="Int. J. Syst. Evol. Microbiol.">
        <title>Complete genome sequence of Corynebacterium casei LMG S-19264T (=DSM 44701T), isolated from a smear-ripened cheese.</title>
        <authorList>
            <consortium name="US DOE Joint Genome Institute (JGI-PGF)"/>
            <person name="Walter F."/>
            <person name="Albersmeier A."/>
            <person name="Kalinowski J."/>
            <person name="Ruckert C."/>
        </authorList>
    </citation>
    <scope>NUCLEOTIDE SEQUENCE [LARGE SCALE GENOMIC DNA]</scope>
    <source>
        <strain evidence="1 2">NBRC 111766</strain>
    </source>
</reference>
<name>A0AA37WZS5_9RHOB</name>
<gene>
    <name evidence="1" type="ORF">GCM10010873_09880</name>
</gene>
<proteinExistence type="predicted"/>